<dbReference type="EMBL" id="CP023671">
    <property type="protein sequence ID" value="AYE35278.1"/>
    <property type="molecule type" value="Genomic_DNA"/>
</dbReference>
<evidence type="ECO:0000313" key="1">
    <source>
        <dbReference type="EMBL" id="AYE35278.1"/>
    </source>
</evidence>
<organism evidence="1 3">
    <name type="scientific">Clostridium septicum</name>
    <dbReference type="NCBI Taxonomy" id="1504"/>
    <lineage>
        <taxon>Bacteria</taxon>
        <taxon>Bacillati</taxon>
        <taxon>Bacillota</taxon>
        <taxon>Clostridia</taxon>
        <taxon>Eubacteriales</taxon>
        <taxon>Clostridiaceae</taxon>
        <taxon>Clostridium</taxon>
    </lineage>
</organism>
<proteinExistence type="predicted"/>
<dbReference type="RefSeq" id="WP_066677836.1">
    <property type="nucleotide sequence ID" value="NZ_CABMIZ010000032.1"/>
</dbReference>
<sequence length="65" mass="7700">MKQVSLNVRQAVLKIVENLLEEHKELDIFKVAYILEDKYGIRFYNLGVLQELIMKALDEIVFIYV</sequence>
<dbReference type="Proteomes" id="UP001055437">
    <property type="component" value="Chromosome"/>
</dbReference>
<evidence type="ECO:0000313" key="3">
    <source>
        <dbReference type="Proteomes" id="UP000280586"/>
    </source>
</evidence>
<dbReference type="AlphaFoldDB" id="A0A9N7JM66"/>
<accession>A0A9N7JM66</accession>
<dbReference type="Proteomes" id="UP000280586">
    <property type="component" value="Chromosome"/>
</dbReference>
<protein>
    <submittedName>
        <fullName evidence="1">Uncharacterized protein</fullName>
    </submittedName>
</protein>
<evidence type="ECO:0000313" key="4">
    <source>
        <dbReference type="Proteomes" id="UP001055437"/>
    </source>
</evidence>
<evidence type="ECO:0000313" key="2">
    <source>
        <dbReference type="EMBL" id="USS01873.1"/>
    </source>
</evidence>
<reference evidence="2" key="2">
    <citation type="submission" date="2022-06" db="EMBL/GenBank/DDBJ databases">
        <authorList>
            <person name="Holder M.E."/>
            <person name="Ajami N.J."/>
            <person name="Petrosino J.F."/>
        </authorList>
    </citation>
    <scope>NUCLEOTIDE SEQUENCE</scope>
    <source>
        <strain evidence="2">RMA 8861</strain>
    </source>
</reference>
<dbReference type="KEGG" id="csep:CP523_13065"/>
<name>A0A9N7JM66_CLOSE</name>
<dbReference type="GeneID" id="303561616"/>
<dbReference type="EMBL" id="CP099799">
    <property type="protein sequence ID" value="USS01873.1"/>
    <property type="molecule type" value="Genomic_DNA"/>
</dbReference>
<keyword evidence="4" id="KW-1185">Reference proteome</keyword>
<reference evidence="1 3" key="1">
    <citation type="submission" date="2017-09" db="EMBL/GenBank/DDBJ databases">
        <authorList>
            <person name="Thomas P."/>
            <person name="Seyboldt C."/>
        </authorList>
    </citation>
    <scope>NUCLEOTIDE SEQUENCE [LARGE SCALE GENOMIC DNA]</scope>
    <source>
        <strain evidence="1 3">DSM 7534</strain>
    </source>
</reference>
<gene>
    <name evidence="1" type="ORF">CP523_13065</name>
    <name evidence="2" type="ORF">NH397_05440</name>
</gene>